<dbReference type="GO" id="GO:0004222">
    <property type="term" value="F:metalloendopeptidase activity"/>
    <property type="evidence" value="ECO:0007669"/>
    <property type="project" value="UniProtKB-EC"/>
</dbReference>
<evidence type="ECO:0000256" key="6">
    <source>
        <dbReference type="ARBA" id="ARBA00023049"/>
    </source>
</evidence>
<dbReference type="InterPro" id="IPR050626">
    <property type="entry name" value="Peptidase_M16"/>
</dbReference>
<evidence type="ECO:0000313" key="11">
    <source>
        <dbReference type="EMBL" id="KAJ1923972.1"/>
    </source>
</evidence>
<feature type="compositionally biased region" description="Low complexity" evidence="7">
    <location>
        <begin position="413"/>
        <end position="424"/>
    </location>
</feature>
<organism evidence="11 12">
    <name type="scientific">Tieghemiomyces parasiticus</name>
    <dbReference type="NCBI Taxonomy" id="78921"/>
    <lineage>
        <taxon>Eukaryota</taxon>
        <taxon>Fungi</taxon>
        <taxon>Fungi incertae sedis</taxon>
        <taxon>Zoopagomycota</taxon>
        <taxon>Kickxellomycotina</taxon>
        <taxon>Dimargaritomycetes</taxon>
        <taxon>Dimargaritales</taxon>
        <taxon>Dimargaritaceae</taxon>
        <taxon>Tieghemiomyces</taxon>
    </lineage>
</organism>
<dbReference type="GO" id="GO:0051603">
    <property type="term" value="P:proteolysis involved in protein catabolic process"/>
    <property type="evidence" value="ECO:0007669"/>
    <property type="project" value="TreeGrafter"/>
</dbReference>
<name>A0A9W8A8Z5_9FUNG</name>
<dbReference type="Proteomes" id="UP001150569">
    <property type="component" value="Unassembled WGS sequence"/>
</dbReference>
<dbReference type="SUPFAM" id="SSF63411">
    <property type="entry name" value="LuxS/MPP-like metallohydrolase"/>
    <property type="match status" value="4"/>
</dbReference>
<keyword evidence="3" id="KW-0479">Metal-binding</keyword>
<keyword evidence="6 11" id="KW-0482">Metalloprotease</keyword>
<feature type="compositionally biased region" description="Basic and acidic residues" evidence="7">
    <location>
        <begin position="336"/>
        <end position="364"/>
    </location>
</feature>
<dbReference type="Pfam" id="PF00675">
    <property type="entry name" value="Peptidase_M16"/>
    <property type="match status" value="1"/>
</dbReference>
<evidence type="ECO:0000256" key="7">
    <source>
        <dbReference type="SAM" id="MobiDB-lite"/>
    </source>
</evidence>
<proteinExistence type="inferred from homology"/>
<dbReference type="AlphaFoldDB" id="A0A9W8A8Z5"/>
<dbReference type="InterPro" id="IPR007863">
    <property type="entry name" value="Peptidase_M16_C"/>
</dbReference>
<dbReference type="OrthoDB" id="952271at2759"/>
<dbReference type="PANTHER" id="PTHR43690">
    <property type="entry name" value="NARDILYSIN"/>
    <property type="match status" value="1"/>
</dbReference>
<keyword evidence="4 11" id="KW-0378">Hydrolase</keyword>
<dbReference type="Pfam" id="PF05193">
    <property type="entry name" value="Peptidase_M16_C"/>
    <property type="match status" value="1"/>
</dbReference>
<dbReference type="InterPro" id="IPR011249">
    <property type="entry name" value="Metalloenz_LuxS/M16"/>
</dbReference>
<evidence type="ECO:0000256" key="2">
    <source>
        <dbReference type="ARBA" id="ARBA00022670"/>
    </source>
</evidence>
<feature type="compositionally biased region" description="Polar residues" evidence="7">
    <location>
        <begin position="324"/>
        <end position="334"/>
    </location>
</feature>
<keyword evidence="12" id="KW-1185">Reference proteome</keyword>
<evidence type="ECO:0000256" key="5">
    <source>
        <dbReference type="ARBA" id="ARBA00022833"/>
    </source>
</evidence>
<dbReference type="GO" id="GO:0005829">
    <property type="term" value="C:cytosol"/>
    <property type="evidence" value="ECO:0007669"/>
    <property type="project" value="TreeGrafter"/>
</dbReference>
<feature type="domain" description="Peptidase M16 middle/third" evidence="10">
    <location>
        <begin position="714"/>
        <end position="981"/>
    </location>
</feature>
<evidence type="ECO:0000259" key="8">
    <source>
        <dbReference type="Pfam" id="PF00675"/>
    </source>
</evidence>
<comment type="caution">
    <text evidence="11">The sequence shown here is derived from an EMBL/GenBank/DDBJ whole genome shotgun (WGS) entry which is preliminary data.</text>
</comment>
<protein>
    <submittedName>
        <fullName evidence="11">Metalloprotease</fullName>
        <ecNumber evidence="11">3.4.24.56</ecNumber>
    </submittedName>
</protein>
<comment type="similarity">
    <text evidence="1">Belongs to the peptidase M16 family.</text>
</comment>
<evidence type="ECO:0000256" key="4">
    <source>
        <dbReference type="ARBA" id="ARBA00022801"/>
    </source>
</evidence>
<dbReference type="GO" id="GO:0005739">
    <property type="term" value="C:mitochondrion"/>
    <property type="evidence" value="ECO:0007669"/>
    <property type="project" value="TreeGrafter"/>
</dbReference>
<keyword evidence="2" id="KW-0645">Protease</keyword>
<feature type="compositionally biased region" description="Basic residues" evidence="7">
    <location>
        <begin position="365"/>
        <end position="375"/>
    </location>
</feature>
<dbReference type="EMBL" id="JANBPT010000301">
    <property type="protein sequence ID" value="KAJ1923972.1"/>
    <property type="molecule type" value="Genomic_DNA"/>
</dbReference>
<accession>A0A9W8A8Z5</accession>
<evidence type="ECO:0000313" key="12">
    <source>
        <dbReference type="Proteomes" id="UP001150569"/>
    </source>
</evidence>
<reference evidence="11" key="1">
    <citation type="submission" date="2022-07" db="EMBL/GenBank/DDBJ databases">
        <title>Phylogenomic reconstructions and comparative analyses of Kickxellomycotina fungi.</title>
        <authorList>
            <person name="Reynolds N.K."/>
            <person name="Stajich J.E."/>
            <person name="Barry K."/>
            <person name="Grigoriev I.V."/>
            <person name="Crous P."/>
            <person name="Smith M.E."/>
        </authorList>
    </citation>
    <scope>NUCLEOTIDE SEQUENCE</scope>
    <source>
        <strain evidence="11">RSA 861</strain>
    </source>
</reference>
<dbReference type="InterPro" id="IPR032632">
    <property type="entry name" value="Peptidase_M16_M"/>
</dbReference>
<feature type="compositionally biased region" description="Low complexity" evidence="7">
    <location>
        <begin position="393"/>
        <end position="406"/>
    </location>
</feature>
<dbReference type="GO" id="GO:0046872">
    <property type="term" value="F:metal ion binding"/>
    <property type="evidence" value="ECO:0007669"/>
    <property type="project" value="UniProtKB-KW"/>
</dbReference>
<dbReference type="PANTHER" id="PTHR43690:SF18">
    <property type="entry name" value="INSULIN-DEGRADING ENZYME-RELATED"/>
    <property type="match status" value="1"/>
</dbReference>
<dbReference type="EC" id="3.4.24.56" evidence="11"/>
<gene>
    <name evidence="11" type="primary">STE23_2</name>
    <name evidence="11" type="ORF">IWQ60_005525</name>
</gene>
<evidence type="ECO:0000256" key="3">
    <source>
        <dbReference type="ARBA" id="ARBA00022723"/>
    </source>
</evidence>
<evidence type="ECO:0000256" key="1">
    <source>
        <dbReference type="ARBA" id="ARBA00007261"/>
    </source>
</evidence>
<dbReference type="GO" id="GO:0043171">
    <property type="term" value="P:peptide catabolic process"/>
    <property type="evidence" value="ECO:0007669"/>
    <property type="project" value="TreeGrafter"/>
</dbReference>
<feature type="domain" description="Peptidase M16 C-terminal" evidence="9">
    <location>
        <begin position="236"/>
        <end position="315"/>
    </location>
</feature>
<feature type="region of interest" description="Disordered" evidence="7">
    <location>
        <begin position="323"/>
        <end position="429"/>
    </location>
</feature>
<sequence>MTNRRESKPPPKRSQMLATSLFPGMEGPKAGFESHDPTVEVPYSYASYSQPIRKCTRDNREFKVIVLENQLEIMIINDSEATKACCAFNLLAGSGMDPPGLRGLANLTHQWLLRASKAYPTDNEFDSFIKEHKGVLYSHTTLKTTEVSLGLDVSALKEAMERLASHLSDPLFQRQAAEKVVHEIDLDHKRFLKQENMSIKLLERNFFKPPEKMTHFKTGNRETLLINPPKLGIDIHQEVHRYYETYYSSNLMKLVILGNQGLPTLTEWAINIFSGIYNKIVPVPQIERILLPADFNRQILVKSHQHTRSLVLLFPLFCQGGGPNSDQSEPTVTDDSVGKDGDTFSDGGDHHSPDDLPGKSDGGKHTHSHHSHHPLHAPGEDPYTRPTSRHSSHSSGSIRSHMSTSTGAPSYAHSGHGSSSSRHGIPPFPMNLVQQQQAMAMGYYGGMPQLTAAMGGMHFGMGNYPMNYLGGGMNNFPGVNGMGNFPGANGMGNFPGANGMGNFPGANGMNNYPGANGMNNYPVGNGMNNYLGGYGYNPNFGMGYAQNPMGFPQRFGPGPPNGHPMMAAGINVFLNQSGGLPEVGASAAGYHPATPQLDMFRDWAPAVAYIRHLLELRTPGSLIHYLQRKGWGTYVHTADVMDMDCDTPFLKMSVSLTKAGFDAYEEVIRAVFQYAHMIRRAGIQPWLFDEIRSIAAIKFFMRAKYNDFDGPRFAEMMCRDDLSPNMYVCDQAMYYECQEDVIQQVLSCFHPKNFAVLVVSRDIESPGMSRELYYETKYQITSLPLTLQMALGNLKRNDKFYLPIKNPYIIESWTSPGADAPLSTGITVISESTQSRCRFYRTNTYTPARTNVHLDLQSPLAFKSPATAVRSHIMAKLFQERCKKLIDSSSAAGAASMFHTIESGPDGIQISLEGFNEKLDLLLNNVFAALNDIKVDPYRLKYYIDEYMMDINENAGQGAEDPTAFIEHSLRGHSWPHEAMLGELKTITVSDMTLFIQNYLSRTFIEMFVTGNILELEAQDWLRIAERNVRRTTAVKVDRYVNAAHHLPLGSRMLHRLMARPETTASKVAYFVEVGSTSEARLRVYQDLIARIVEDKCLTSFVDQLHLTNLECVVLCKPNLPLGLVLAATANKDPTFLESGMELCLQTIKRHLLDMSPIALEGCVERLREEKQAQAAKATSLQLWQGLVYECPSVYQAEELDILASINKAGLMEFFKRYFDKSNRYLTKLSVHISPHDKMPMMEGQKFVKDVAHLKSMLQASDMSGPSGIPQ</sequence>
<dbReference type="Pfam" id="PF16187">
    <property type="entry name" value="Peptidase_M16_M"/>
    <property type="match status" value="1"/>
</dbReference>
<dbReference type="InterPro" id="IPR011765">
    <property type="entry name" value="Pept_M16_N"/>
</dbReference>
<keyword evidence="5" id="KW-0862">Zinc</keyword>
<feature type="domain" description="Peptidase M16 N-terminal" evidence="8">
    <location>
        <begin position="74"/>
        <end position="188"/>
    </location>
</feature>
<evidence type="ECO:0000259" key="10">
    <source>
        <dbReference type="Pfam" id="PF16187"/>
    </source>
</evidence>
<dbReference type="Gene3D" id="3.30.830.10">
    <property type="entry name" value="Metalloenzyme, LuxS/M16 peptidase-like"/>
    <property type="match status" value="4"/>
</dbReference>
<evidence type="ECO:0000259" key="9">
    <source>
        <dbReference type="Pfam" id="PF05193"/>
    </source>
</evidence>